<comment type="caution">
    <text evidence="1">The sequence shown here is derived from an EMBL/GenBank/DDBJ whole genome shotgun (WGS) entry which is preliminary data.</text>
</comment>
<name>A0ABU8KN31_9HYPH</name>
<dbReference type="Proteomes" id="UP001366503">
    <property type="component" value="Unassembled WGS sequence"/>
</dbReference>
<sequence>MRSEKSQNVKPEDGKAAVAAESLSRLASVGLQYGFFIGCLDPVDDKIRTAIMLRVLRVKRRESGDERGKNLAGEPIGASANWGAKRQIGPEPWIATTLDSFSRFDSTGFSQAAFVSDSFAQVSGPQHAARTGSRQRTTVPG</sequence>
<keyword evidence="2" id="KW-1185">Reference proteome</keyword>
<dbReference type="EMBL" id="JAPYKO010000041">
    <property type="protein sequence ID" value="MEI9406658.1"/>
    <property type="molecule type" value="Genomic_DNA"/>
</dbReference>
<protein>
    <submittedName>
        <fullName evidence="1">Uncharacterized protein</fullName>
    </submittedName>
</protein>
<organism evidence="1 2">
    <name type="scientific">Mesorhizobium argentiipisi</name>
    <dbReference type="NCBI Taxonomy" id="3015175"/>
    <lineage>
        <taxon>Bacteria</taxon>
        <taxon>Pseudomonadati</taxon>
        <taxon>Pseudomonadota</taxon>
        <taxon>Alphaproteobacteria</taxon>
        <taxon>Hyphomicrobiales</taxon>
        <taxon>Phyllobacteriaceae</taxon>
        <taxon>Mesorhizobium</taxon>
    </lineage>
</organism>
<evidence type="ECO:0000313" key="2">
    <source>
        <dbReference type="Proteomes" id="UP001366503"/>
    </source>
</evidence>
<proteinExistence type="predicted"/>
<dbReference type="RefSeq" id="WP_337097215.1">
    <property type="nucleotide sequence ID" value="NZ_JAPYKO010000041.1"/>
</dbReference>
<accession>A0ABU8KN31</accession>
<evidence type="ECO:0000313" key="1">
    <source>
        <dbReference type="EMBL" id="MEI9406658.1"/>
    </source>
</evidence>
<reference evidence="1 2" key="1">
    <citation type="submission" date="2022-12" db="EMBL/GenBank/DDBJ databases">
        <authorList>
            <person name="Muema E."/>
        </authorList>
    </citation>
    <scope>NUCLEOTIDE SEQUENCE [LARGE SCALE GENOMIC DNA]</scope>
    <source>
        <strain evidence="2">1330</strain>
    </source>
</reference>
<gene>
    <name evidence="1" type="ORF">O7A05_31545</name>
</gene>